<dbReference type="InterPro" id="IPR015421">
    <property type="entry name" value="PyrdxlP-dep_Trfase_major"/>
</dbReference>
<feature type="domain" description="Aminotransferase class V" evidence="7">
    <location>
        <begin position="2"/>
        <end position="361"/>
    </location>
</feature>
<evidence type="ECO:0000313" key="9">
    <source>
        <dbReference type="Proteomes" id="UP000297982"/>
    </source>
</evidence>
<dbReference type="PANTHER" id="PTHR11601">
    <property type="entry name" value="CYSTEINE DESULFURYLASE FAMILY MEMBER"/>
    <property type="match status" value="1"/>
</dbReference>
<proteinExistence type="inferred from homology"/>
<dbReference type="InterPro" id="IPR015422">
    <property type="entry name" value="PyrdxlP-dep_Trfase_small"/>
</dbReference>
<dbReference type="GO" id="GO:0046872">
    <property type="term" value="F:metal ion binding"/>
    <property type="evidence" value="ECO:0007669"/>
    <property type="project" value="UniProtKB-KW"/>
</dbReference>
<dbReference type="Proteomes" id="UP000297982">
    <property type="component" value="Unassembled WGS sequence"/>
</dbReference>
<dbReference type="EMBL" id="SRJC01000001">
    <property type="protein sequence ID" value="TGB04049.1"/>
    <property type="molecule type" value="Genomic_DNA"/>
</dbReference>
<comment type="similarity">
    <text evidence="2">Belongs to the class-V pyridoxal-phosphate-dependent aminotransferase family. NifS/IscS subfamily.</text>
</comment>
<organism evidence="8 9">
    <name type="scientific">Halobacillus salinus</name>
    <dbReference type="NCBI Taxonomy" id="192814"/>
    <lineage>
        <taxon>Bacteria</taxon>
        <taxon>Bacillati</taxon>
        <taxon>Bacillota</taxon>
        <taxon>Bacilli</taxon>
        <taxon>Bacillales</taxon>
        <taxon>Bacillaceae</taxon>
        <taxon>Halobacillus</taxon>
    </lineage>
</organism>
<accession>A0A4Z0H270</accession>
<dbReference type="InterPro" id="IPR000192">
    <property type="entry name" value="Aminotrans_V_dom"/>
</dbReference>
<evidence type="ECO:0000256" key="6">
    <source>
        <dbReference type="ARBA" id="ARBA00023014"/>
    </source>
</evidence>
<dbReference type="AlphaFoldDB" id="A0A4Z0H270"/>
<keyword evidence="5" id="KW-0408">Iron</keyword>
<keyword evidence="6" id="KW-0411">Iron-sulfur</keyword>
<sequence>MIYLDNSATTHPRPEVLESYKKVADLYYANPSSVHRLGSEVERLLQQSRSQAAEWFGVQSKDVIFTSGGTEGNNMAIKGIALMHQSRGKHMITSQVEHPSVIEAYRAMESLGFDVTYLPVDSSGRVNPDDVAQAMREDTILVSVMSVNNELGTIQPIQEIGQVVEQYPKAFFHVDHVQGLGKINLSIRDCHIDMCTVSGHKIHGLKGTGALIIQNHVSLFPLLHGGSQEQETRAGTENLPGNVAFVKALRFLMQDNDAKRNHLEEMRQYLWERMEDIEQVVINSPKEGAPHILNVSIPGYKPEVVIHALGQEDIFISTKSACSSKQPDVSSVLSACNLDRDRTTSALRISLSYQNTKEELAVFVKTLRKTIEQLHATMGR</sequence>
<dbReference type="FunFam" id="3.40.640.10:FF:000084">
    <property type="entry name" value="IscS-like cysteine desulfurase"/>
    <property type="match status" value="1"/>
</dbReference>
<dbReference type="PANTHER" id="PTHR11601:SF50">
    <property type="entry name" value="CYSTEINE DESULFURASE ISCS 2-RELATED"/>
    <property type="match status" value="1"/>
</dbReference>
<dbReference type="Gene3D" id="3.90.1150.10">
    <property type="entry name" value="Aspartate Aminotransferase, domain 1"/>
    <property type="match status" value="1"/>
</dbReference>
<evidence type="ECO:0000256" key="2">
    <source>
        <dbReference type="ARBA" id="ARBA00006490"/>
    </source>
</evidence>
<evidence type="ECO:0000256" key="1">
    <source>
        <dbReference type="ARBA" id="ARBA00001933"/>
    </source>
</evidence>
<dbReference type="SUPFAM" id="SSF53383">
    <property type="entry name" value="PLP-dependent transferases"/>
    <property type="match status" value="1"/>
</dbReference>
<dbReference type="GO" id="GO:0051536">
    <property type="term" value="F:iron-sulfur cluster binding"/>
    <property type="evidence" value="ECO:0007669"/>
    <property type="project" value="UniProtKB-KW"/>
</dbReference>
<evidence type="ECO:0000256" key="4">
    <source>
        <dbReference type="ARBA" id="ARBA00022898"/>
    </source>
</evidence>
<keyword evidence="3" id="KW-0479">Metal-binding</keyword>
<dbReference type="Gene3D" id="3.40.640.10">
    <property type="entry name" value="Type I PLP-dependent aspartate aminotransferase-like (Major domain)"/>
    <property type="match status" value="1"/>
</dbReference>
<dbReference type="STRING" id="192814.GCA_900166575_00986"/>
<dbReference type="PIRSF" id="PIRSF005572">
    <property type="entry name" value="NifS"/>
    <property type="match status" value="1"/>
</dbReference>
<evidence type="ECO:0000259" key="7">
    <source>
        <dbReference type="Pfam" id="PF00266"/>
    </source>
</evidence>
<keyword evidence="4" id="KW-0663">Pyridoxal phosphate</keyword>
<dbReference type="InterPro" id="IPR015424">
    <property type="entry name" value="PyrdxlP-dep_Trfase"/>
</dbReference>
<dbReference type="InterPro" id="IPR016454">
    <property type="entry name" value="Cysteine_dSase"/>
</dbReference>
<comment type="caution">
    <text evidence="8">The sequence shown here is derived from an EMBL/GenBank/DDBJ whole genome shotgun (WGS) entry which is preliminary data.</text>
</comment>
<dbReference type="RefSeq" id="WP_135326680.1">
    <property type="nucleotide sequence ID" value="NZ_SRJC01000001.1"/>
</dbReference>
<evidence type="ECO:0000256" key="3">
    <source>
        <dbReference type="ARBA" id="ARBA00022723"/>
    </source>
</evidence>
<name>A0A4Z0H270_9BACI</name>
<dbReference type="GO" id="GO:0031071">
    <property type="term" value="F:cysteine desulfurase activity"/>
    <property type="evidence" value="ECO:0007669"/>
    <property type="project" value="UniProtKB-ARBA"/>
</dbReference>
<comment type="cofactor">
    <cofactor evidence="1">
        <name>pyridoxal 5'-phosphate</name>
        <dbReference type="ChEBI" id="CHEBI:597326"/>
    </cofactor>
</comment>
<keyword evidence="9" id="KW-1185">Reference proteome</keyword>
<evidence type="ECO:0000256" key="5">
    <source>
        <dbReference type="ARBA" id="ARBA00023004"/>
    </source>
</evidence>
<protein>
    <submittedName>
        <fullName evidence="8">Cysteine desulfurase</fullName>
    </submittedName>
</protein>
<reference evidence="8 9" key="1">
    <citation type="journal article" date="2003" name="Int. J. Syst. Evol. Microbiol.">
        <title>Halobacillus salinus sp. nov., isolated from a salt lake on the coast of the East Sea in Korea.</title>
        <authorList>
            <person name="Yoon J.H."/>
            <person name="Kang K.H."/>
            <person name="Park Y.H."/>
        </authorList>
    </citation>
    <scope>NUCLEOTIDE SEQUENCE [LARGE SCALE GENOMIC DNA]</scope>
    <source>
        <strain evidence="8 9">HSL-3</strain>
    </source>
</reference>
<evidence type="ECO:0000313" key="8">
    <source>
        <dbReference type="EMBL" id="TGB04049.1"/>
    </source>
</evidence>
<dbReference type="Pfam" id="PF00266">
    <property type="entry name" value="Aminotran_5"/>
    <property type="match status" value="1"/>
</dbReference>
<gene>
    <name evidence="8" type="ORF">E4663_03305</name>
</gene>